<feature type="compositionally biased region" description="Polar residues" evidence="6">
    <location>
        <begin position="489"/>
        <end position="502"/>
    </location>
</feature>
<feature type="compositionally biased region" description="Polar residues" evidence="6">
    <location>
        <begin position="468"/>
        <end position="478"/>
    </location>
</feature>
<dbReference type="SMART" id="SM00132">
    <property type="entry name" value="LIM"/>
    <property type="match status" value="3"/>
</dbReference>
<evidence type="ECO:0000256" key="3">
    <source>
        <dbReference type="ARBA" id="ARBA00022833"/>
    </source>
</evidence>
<dbReference type="InterPro" id="IPR001781">
    <property type="entry name" value="Znf_LIM"/>
</dbReference>
<gene>
    <name evidence="8" type="ORF">SCHPADRAFT_940480</name>
</gene>
<dbReference type="Pfam" id="PF00412">
    <property type="entry name" value="LIM"/>
    <property type="match status" value="1"/>
</dbReference>
<evidence type="ECO:0000256" key="2">
    <source>
        <dbReference type="ARBA" id="ARBA00022737"/>
    </source>
</evidence>
<feature type="compositionally biased region" description="Polar residues" evidence="6">
    <location>
        <begin position="282"/>
        <end position="294"/>
    </location>
</feature>
<feature type="compositionally biased region" description="Polar residues" evidence="6">
    <location>
        <begin position="671"/>
        <end position="680"/>
    </location>
</feature>
<evidence type="ECO:0000256" key="1">
    <source>
        <dbReference type="ARBA" id="ARBA00022723"/>
    </source>
</evidence>
<organism evidence="8 9">
    <name type="scientific">Schizopora paradoxa</name>
    <dbReference type="NCBI Taxonomy" id="27342"/>
    <lineage>
        <taxon>Eukaryota</taxon>
        <taxon>Fungi</taxon>
        <taxon>Dikarya</taxon>
        <taxon>Basidiomycota</taxon>
        <taxon>Agaricomycotina</taxon>
        <taxon>Agaricomycetes</taxon>
        <taxon>Hymenochaetales</taxon>
        <taxon>Schizoporaceae</taxon>
        <taxon>Schizopora</taxon>
    </lineage>
</organism>
<keyword evidence="3 5" id="KW-0862">Zinc</keyword>
<feature type="compositionally biased region" description="Polar residues" evidence="6">
    <location>
        <begin position="133"/>
        <end position="162"/>
    </location>
</feature>
<feature type="compositionally biased region" description="Basic and acidic residues" evidence="6">
    <location>
        <begin position="451"/>
        <end position="467"/>
    </location>
</feature>
<dbReference type="GO" id="GO:0046872">
    <property type="term" value="F:metal ion binding"/>
    <property type="evidence" value="ECO:0007669"/>
    <property type="project" value="UniProtKB-KW"/>
</dbReference>
<reference evidence="8 9" key="1">
    <citation type="submission" date="2015-04" db="EMBL/GenBank/DDBJ databases">
        <title>Complete genome sequence of Schizopora paradoxa KUC8140, a cosmopolitan wood degrader in East Asia.</title>
        <authorList>
            <consortium name="DOE Joint Genome Institute"/>
            <person name="Min B."/>
            <person name="Park H."/>
            <person name="Jang Y."/>
            <person name="Kim J.-J."/>
            <person name="Kim K.H."/>
            <person name="Pangilinan J."/>
            <person name="Lipzen A."/>
            <person name="Riley R."/>
            <person name="Grigoriev I.V."/>
            <person name="Spatafora J.W."/>
            <person name="Choi I.-G."/>
        </authorList>
    </citation>
    <scope>NUCLEOTIDE SEQUENCE [LARGE SCALE GENOMIC DNA]</scope>
    <source>
        <strain evidence="8 9">KUC8140</strain>
    </source>
</reference>
<feature type="compositionally biased region" description="Polar residues" evidence="6">
    <location>
        <begin position="514"/>
        <end position="545"/>
    </location>
</feature>
<dbReference type="Proteomes" id="UP000053477">
    <property type="component" value="Unassembled WGS sequence"/>
</dbReference>
<feature type="compositionally biased region" description="Low complexity" evidence="6">
    <location>
        <begin position="652"/>
        <end position="666"/>
    </location>
</feature>
<evidence type="ECO:0000256" key="5">
    <source>
        <dbReference type="PROSITE-ProRule" id="PRU00125"/>
    </source>
</evidence>
<feature type="compositionally biased region" description="Low complexity" evidence="6">
    <location>
        <begin position="40"/>
        <end position="51"/>
    </location>
</feature>
<dbReference type="SUPFAM" id="SSF57716">
    <property type="entry name" value="Glucocorticoid receptor-like (DNA-binding domain)"/>
    <property type="match status" value="2"/>
</dbReference>
<dbReference type="CDD" id="cd08368">
    <property type="entry name" value="LIM"/>
    <property type="match status" value="2"/>
</dbReference>
<feature type="compositionally biased region" description="Polar residues" evidence="6">
    <location>
        <begin position="57"/>
        <end position="73"/>
    </location>
</feature>
<feature type="region of interest" description="Disordered" evidence="6">
    <location>
        <begin position="807"/>
        <end position="853"/>
    </location>
</feature>
<evidence type="ECO:0000256" key="6">
    <source>
        <dbReference type="SAM" id="MobiDB-lite"/>
    </source>
</evidence>
<dbReference type="GO" id="GO:0030695">
    <property type="term" value="F:GTPase regulator activity"/>
    <property type="evidence" value="ECO:0007669"/>
    <property type="project" value="UniProtKB-ARBA"/>
</dbReference>
<dbReference type="AlphaFoldDB" id="A0A0H2RN10"/>
<keyword evidence="9" id="KW-1185">Reference proteome</keyword>
<feature type="compositionally biased region" description="Polar residues" evidence="6">
    <location>
        <begin position="339"/>
        <end position="364"/>
    </location>
</feature>
<evidence type="ECO:0000256" key="4">
    <source>
        <dbReference type="ARBA" id="ARBA00023038"/>
    </source>
</evidence>
<evidence type="ECO:0000313" key="9">
    <source>
        <dbReference type="Proteomes" id="UP000053477"/>
    </source>
</evidence>
<feature type="compositionally biased region" description="Polar residues" evidence="6">
    <location>
        <begin position="219"/>
        <end position="231"/>
    </location>
</feature>
<sequence>MQQSTSTGWHYPGVNISQNVQQRPATTHPVPYYNQPPSAPQYSRQQSSQRPHGSQYPPLQSYGQPQGYTSASYHQPRGQGPTNAIQQPPTQHVQQRAHPPQLIPSNSRPVQPWESKNYGQSSFPPPASPSTSYVQHRQNTAPIPTSPNGAPSYSPQRSNSYMDQRGRPLPSPTVAPSVFTASPFKPQSRPQSMPPPPVHPRSPQASHVQQQRPAYGHSPSHSYSHTQSRGASPSRSPIPYAPPPQHPRSRSLSPTKQHSPLPSTGVHASPTPSRRALPQSPMAPQNAYQLQRAMSNAGGPDLVRRGTVSEMASRFVGSSGPSSNAVSLPRSSFAYQNAVASTNQTQSNAFQRPQMYQTNNSQASHYAPQVDQGYESADTQSISSMARSQSPVSTTSGSSLDADDENEVTSPDSPTSPQYGIRDLPKRGLMREAKEPTSPQYGILDLPRTAELQRSRSSVSDRKRMFEESNSQTQQQSPRKLEMPPMRQPQPSRTGRQPSWTLPSADLDKHGKPGQSSQQQSDLRSPTQTTPRKQVASTSSQNNTPKAHHNIRTANAPPAFPPASPRKAQTGPNSHLSMALRLAARALEEERGPDAVPPGYRGIGDDIDDYPPESPPATIPEATSPKQPNPTFMFSNVSTHKISASAPPPLPARSTPSSAASSPTKPGFFTRPSSRPSSMYGNVINHMHDNPPPPALSRSLSRSTSRSRSRSSTSTIPVIQTPDDDLNGVTNVRVQVPTINLPGADDMVEPPDVGPSIVVSSSHSYSKPSERAVVSGSTPMVPTINLPGDDESHIASPTPSMPIILTDLASGPMPSIPSPTKSGRSLPQPPSGRAPGGRVPVPGMPASSSGRPRVPGSTLACGACAQPIFGRICCVCSELLEHVSAYERDGRPYCHLDYHELFAPQCFHCKTPIVDERFITLDDPALGKRTYHEQHFFCAECGDPFLAPSQPKPSASGSGGKGHEIMIHGDGAFDLEDDVGFTVFKGHPYCETCHVRLRAPKCKGCKKSIREGVGYEMPSDDDGRRGAVEALGGKWHWECFVCSGCAKPFDEPSFFQREKKAFCEPCFSILLRNEI</sequence>
<feature type="compositionally biased region" description="Low complexity" evidence="6">
    <location>
        <begin position="388"/>
        <end position="399"/>
    </location>
</feature>
<feature type="compositionally biased region" description="Polar residues" evidence="6">
    <location>
        <begin position="377"/>
        <end position="387"/>
    </location>
</feature>
<dbReference type="PANTHER" id="PTHR24205:SF16">
    <property type="entry name" value="GH01042P-RELATED"/>
    <property type="match status" value="1"/>
</dbReference>
<keyword evidence="4 5" id="KW-0440">LIM domain</keyword>
<dbReference type="PROSITE" id="PS50023">
    <property type="entry name" value="LIM_DOMAIN_2"/>
    <property type="match status" value="1"/>
</dbReference>
<dbReference type="EMBL" id="KQ085961">
    <property type="protein sequence ID" value="KLO13350.1"/>
    <property type="molecule type" value="Genomic_DNA"/>
</dbReference>
<feature type="compositionally biased region" description="Polar residues" evidence="6">
    <location>
        <begin position="408"/>
        <end position="418"/>
    </location>
</feature>
<feature type="compositionally biased region" description="Polar residues" evidence="6">
    <location>
        <begin position="250"/>
        <end position="262"/>
    </location>
</feature>
<feature type="compositionally biased region" description="Low complexity" evidence="6">
    <location>
        <begin position="696"/>
        <end position="715"/>
    </location>
</feature>
<feature type="compositionally biased region" description="Polar residues" evidence="6">
    <location>
        <begin position="15"/>
        <end position="25"/>
    </location>
</feature>
<feature type="compositionally biased region" description="Basic and acidic residues" evidence="6">
    <location>
        <begin position="423"/>
        <end position="435"/>
    </location>
</feature>
<feature type="domain" description="LIM zinc-binding" evidence="7">
    <location>
        <begin position="1000"/>
        <end position="1073"/>
    </location>
</feature>
<dbReference type="GO" id="GO:0003712">
    <property type="term" value="F:transcription coregulator activity"/>
    <property type="evidence" value="ECO:0007669"/>
    <property type="project" value="TreeGrafter"/>
</dbReference>
<dbReference type="GO" id="GO:0005634">
    <property type="term" value="C:nucleus"/>
    <property type="evidence" value="ECO:0007669"/>
    <property type="project" value="TreeGrafter"/>
</dbReference>
<protein>
    <recommendedName>
        <fullName evidence="7">LIM zinc-binding domain-containing protein</fullName>
    </recommendedName>
</protein>
<proteinExistence type="predicted"/>
<keyword evidence="2" id="KW-0677">Repeat</keyword>
<feature type="compositionally biased region" description="Polar residues" evidence="6">
    <location>
        <begin position="80"/>
        <end position="94"/>
    </location>
</feature>
<dbReference type="OrthoDB" id="15567at2759"/>
<dbReference type="PANTHER" id="PTHR24205">
    <property type="entry name" value="FOUR AND A HALF LIM DOMAINS PROTEIN"/>
    <property type="match status" value="1"/>
</dbReference>
<dbReference type="Gene3D" id="2.10.110.10">
    <property type="entry name" value="Cysteine Rich Protein"/>
    <property type="match status" value="2"/>
</dbReference>
<feature type="region of interest" description="Disordered" evidence="6">
    <location>
        <begin position="339"/>
        <end position="724"/>
    </location>
</feature>
<keyword evidence="1 5" id="KW-0479">Metal-binding</keyword>
<feature type="compositionally biased region" description="Low complexity" evidence="6">
    <location>
        <begin position="833"/>
        <end position="846"/>
    </location>
</feature>
<evidence type="ECO:0000313" key="8">
    <source>
        <dbReference type="EMBL" id="KLO13350.1"/>
    </source>
</evidence>
<feature type="compositionally biased region" description="Polar residues" evidence="6">
    <location>
        <begin position="624"/>
        <end position="642"/>
    </location>
</feature>
<dbReference type="STRING" id="27342.A0A0H2RN10"/>
<feature type="region of interest" description="Disordered" evidence="6">
    <location>
        <begin position="759"/>
        <end position="780"/>
    </location>
</feature>
<accession>A0A0H2RN10</accession>
<feature type="region of interest" description="Disordered" evidence="6">
    <location>
        <begin position="1"/>
        <end position="306"/>
    </location>
</feature>
<evidence type="ECO:0000259" key="7">
    <source>
        <dbReference type="PROSITE" id="PS50023"/>
    </source>
</evidence>
<name>A0A0H2RN10_9AGAM</name>
<dbReference type="InParanoid" id="A0A0H2RN10"/>